<name>K3VHG9_FUSPC</name>
<feature type="region of interest" description="Disordered" evidence="1">
    <location>
        <begin position="70"/>
        <end position="134"/>
    </location>
</feature>
<dbReference type="Proteomes" id="UP000007978">
    <property type="component" value="Chromosome 3"/>
</dbReference>
<dbReference type="OrthoDB" id="5093662at2759"/>
<organism evidence="3 4">
    <name type="scientific">Fusarium pseudograminearum (strain CS3096)</name>
    <name type="common">Wheat and barley crown-rot fungus</name>
    <dbReference type="NCBI Taxonomy" id="1028729"/>
    <lineage>
        <taxon>Eukaryota</taxon>
        <taxon>Fungi</taxon>
        <taxon>Dikarya</taxon>
        <taxon>Ascomycota</taxon>
        <taxon>Pezizomycotina</taxon>
        <taxon>Sordariomycetes</taxon>
        <taxon>Hypocreomycetidae</taxon>
        <taxon>Hypocreales</taxon>
        <taxon>Nectriaceae</taxon>
        <taxon>Fusarium</taxon>
    </lineage>
</organism>
<dbReference type="EMBL" id="AFNW01000134">
    <property type="protein sequence ID" value="EKJ73644.1"/>
    <property type="molecule type" value="Genomic_DNA"/>
</dbReference>
<dbReference type="AlphaFoldDB" id="K3VHG9"/>
<sequence>MAPLPTLYVRQSIASGVDLFDGRSVPAEAETSHLVTLEARGIPGLTPDAIPEPHWFGDWEKVRGWWRPTAEGHSRPSPGPGPSPSYGVPAYGPGSSSGPSTSYGPGSSSGPRPVYDTRPSNGPGRPSRPPVIYDVRPAPMIHDPAVDLTPGRVPMGQVGPPGSSFFETHKTKIMIGAGVLVIAAAGWFGFKWWKKKKAAAAEE</sequence>
<protein>
    <submittedName>
        <fullName evidence="3">Uncharacterized protein</fullName>
    </submittedName>
</protein>
<proteinExistence type="predicted"/>
<evidence type="ECO:0000313" key="4">
    <source>
        <dbReference type="Proteomes" id="UP000007978"/>
    </source>
</evidence>
<feature type="transmembrane region" description="Helical" evidence="2">
    <location>
        <begin position="173"/>
        <end position="190"/>
    </location>
</feature>
<comment type="caution">
    <text evidence="3">The sequence shown here is derived from an EMBL/GenBank/DDBJ whole genome shotgun (WGS) entry which is preliminary data.</text>
</comment>
<keyword evidence="4" id="KW-1185">Reference proteome</keyword>
<gene>
    <name evidence="3" type="ORF">FPSE_06262</name>
</gene>
<dbReference type="GeneID" id="20364880"/>
<feature type="compositionally biased region" description="Low complexity" evidence="1">
    <location>
        <begin position="84"/>
        <end position="111"/>
    </location>
</feature>
<keyword evidence="2" id="KW-1133">Transmembrane helix</keyword>
<evidence type="ECO:0000313" key="3">
    <source>
        <dbReference type="EMBL" id="EKJ73644.1"/>
    </source>
</evidence>
<dbReference type="KEGG" id="fpu:FPSE_06262"/>
<accession>K3VHG9</accession>
<reference evidence="3 4" key="1">
    <citation type="journal article" date="2012" name="PLoS Pathog.">
        <title>Comparative pathogenomics reveals horizontally acquired novel virulence genes in fungi infecting cereal hosts.</title>
        <authorList>
            <person name="Gardiner D.M."/>
            <person name="McDonald M.C."/>
            <person name="Covarelli L."/>
            <person name="Solomon P.S."/>
            <person name="Rusu A.G."/>
            <person name="Marshall M."/>
            <person name="Kazan K."/>
            <person name="Chakraborty S."/>
            <person name="McDonald B.A."/>
            <person name="Manners J.M."/>
        </authorList>
    </citation>
    <scope>NUCLEOTIDE SEQUENCE [LARGE SCALE GENOMIC DNA]</scope>
    <source>
        <strain evidence="3 4">CS3096</strain>
    </source>
</reference>
<dbReference type="HOGENOM" id="CLU_1428109_0_0_1"/>
<evidence type="ECO:0000256" key="2">
    <source>
        <dbReference type="SAM" id="Phobius"/>
    </source>
</evidence>
<keyword evidence="2" id="KW-0812">Transmembrane</keyword>
<dbReference type="RefSeq" id="XP_009257655.1">
    <property type="nucleotide sequence ID" value="XM_009259380.1"/>
</dbReference>
<evidence type="ECO:0000256" key="1">
    <source>
        <dbReference type="SAM" id="MobiDB-lite"/>
    </source>
</evidence>
<keyword evidence="2" id="KW-0472">Membrane</keyword>